<evidence type="ECO:0000256" key="6">
    <source>
        <dbReference type="ARBA" id="ARBA00023136"/>
    </source>
</evidence>
<dbReference type="Pfam" id="PF13623">
    <property type="entry name" value="SurA_N_2"/>
    <property type="match status" value="1"/>
</dbReference>
<evidence type="ECO:0000256" key="8">
    <source>
        <dbReference type="ARBA" id="ARBA00038408"/>
    </source>
</evidence>
<evidence type="ECO:0000256" key="1">
    <source>
        <dbReference type="ARBA" id="ARBA00004382"/>
    </source>
</evidence>
<dbReference type="OrthoDB" id="9812372at2"/>
<keyword evidence="11" id="KW-0697">Rotamase</keyword>
<dbReference type="InterPro" id="IPR000297">
    <property type="entry name" value="PPIase_PpiC"/>
</dbReference>
<dbReference type="RefSeq" id="WP_116496365.1">
    <property type="nucleotide sequence ID" value="NZ_QENZ01000004.1"/>
</dbReference>
<dbReference type="InterPro" id="IPR023058">
    <property type="entry name" value="PPIase_PpiC_CS"/>
</dbReference>
<dbReference type="Gene3D" id="3.10.50.40">
    <property type="match status" value="1"/>
</dbReference>
<keyword evidence="7" id="KW-0143">Chaperone</keyword>
<dbReference type="SUPFAM" id="SSF109998">
    <property type="entry name" value="Triger factor/SurA peptide-binding domain-like"/>
    <property type="match status" value="1"/>
</dbReference>
<evidence type="ECO:0000256" key="4">
    <source>
        <dbReference type="ARBA" id="ARBA00022692"/>
    </source>
</evidence>
<dbReference type="Proteomes" id="UP000251835">
    <property type="component" value="Unassembled WGS sequence"/>
</dbReference>
<dbReference type="GO" id="GO:0003755">
    <property type="term" value="F:peptidyl-prolyl cis-trans isomerase activity"/>
    <property type="evidence" value="ECO:0007669"/>
    <property type="project" value="UniProtKB-KW"/>
</dbReference>
<sequence>MATLQKIRNRGTLLMLIVGIALFAFIVGDAIQNSSSYFAQSANMVGEIDGEPISYEDYRKQVGINIQEAESQRGGLSSSDRNALELQTWNQMVERKIVGKEMEELGVKVTPDELSHIFTNKTDNTIQQAFGSASASEIAALVAETEASNDPASKAQLDRFKEYIKEKRANEKYFTLLSQGLKATKNLISESNVEGKVSFKYIMRSYTTIADSTVNVSDSEIKDYYNTHKELFKQVPSREIAYVKIDVEPSDEDKAYATKVIEDMKDKFANAKQPLRFASVNSEIQPNGRYLKEDEIQDAELAAFAFSGNEGVYGPYGDGLTLQLTRVADTKMLPDSVRASHILVAPAENTQQTVDSLMNLLEKGADFETLAKANSIDKNSAVNGGDLGWFKKGMMVPTFEQAAFETEAGKLTTVNTQFGTHIIKVAKRSALNKNVQLATITKETSASNKTFQLALTEARHIAESANSIDELRAVAKEKNIIVNESTFTAASMGLPDVDNSKELVRAAFKAEDEDKLIVNNNNSTVFEMEDSYIIAGLKKIREGEYASIDDEKVADYIKNQLRKDKKAQVLKEELANSIASANTLDALATKEGLEIQEATNATFNNSFVSGLGQEPAVVASAIFTDNSTNLSQPIKGNQGVFVLSDVTVDKTASSNSEQATLLYNNMLRQRVQMAYQALYENAEITDQRYKF</sequence>
<keyword evidence="2" id="KW-1003">Cell membrane</keyword>
<comment type="subcellular location">
    <subcellularLocation>
        <location evidence="1">Cell inner membrane</location>
        <topology evidence="1">Single-pass type II membrane protein</topology>
        <orientation evidence="1">Periplasmic side</orientation>
    </subcellularLocation>
</comment>
<dbReference type="AlphaFoldDB" id="A0A7L4UNX0"/>
<keyword evidence="15" id="KW-1185">Reference proteome</keyword>
<keyword evidence="6 12" id="KW-0472">Membrane</keyword>
<dbReference type="PROSITE" id="PS50198">
    <property type="entry name" value="PPIC_PPIASE_2"/>
    <property type="match status" value="1"/>
</dbReference>
<gene>
    <name evidence="14" type="ORF">C7377_1128</name>
</gene>
<name>A0A7L4UNX0_BALHA</name>
<dbReference type="Pfam" id="PF13616">
    <property type="entry name" value="Rotamase_3"/>
    <property type="match status" value="1"/>
</dbReference>
<evidence type="ECO:0000256" key="12">
    <source>
        <dbReference type="SAM" id="Phobius"/>
    </source>
</evidence>
<evidence type="ECO:0000256" key="11">
    <source>
        <dbReference type="PROSITE-ProRule" id="PRU00278"/>
    </source>
</evidence>
<evidence type="ECO:0000256" key="9">
    <source>
        <dbReference type="ARBA" id="ARBA00040743"/>
    </source>
</evidence>
<evidence type="ECO:0000256" key="7">
    <source>
        <dbReference type="ARBA" id="ARBA00023186"/>
    </source>
</evidence>
<evidence type="ECO:0000256" key="2">
    <source>
        <dbReference type="ARBA" id="ARBA00022475"/>
    </source>
</evidence>
<evidence type="ECO:0000259" key="13">
    <source>
        <dbReference type="PROSITE" id="PS50198"/>
    </source>
</evidence>
<accession>A0A7L4UNX0</accession>
<dbReference type="PANTHER" id="PTHR47529">
    <property type="entry name" value="PEPTIDYL-PROLYL CIS-TRANS ISOMERASE D"/>
    <property type="match status" value="1"/>
</dbReference>
<feature type="transmembrane region" description="Helical" evidence="12">
    <location>
        <begin position="12"/>
        <end position="31"/>
    </location>
</feature>
<keyword evidence="3" id="KW-0997">Cell inner membrane</keyword>
<organism evidence="14 15">
    <name type="scientific">Balneicella halophila</name>
    <dbReference type="NCBI Taxonomy" id="1537566"/>
    <lineage>
        <taxon>Bacteria</taxon>
        <taxon>Pseudomonadati</taxon>
        <taxon>Bacteroidota</taxon>
        <taxon>Bacteroidia</taxon>
        <taxon>Bacteroidales</taxon>
        <taxon>Balneicellaceae</taxon>
        <taxon>Balneicella</taxon>
    </lineage>
</organism>
<dbReference type="PROSITE" id="PS01096">
    <property type="entry name" value="PPIC_PPIASE_1"/>
    <property type="match status" value="1"/>
</dbReference>
<proteinExistence type="inferred from homology"/>
<feature type="domain" description="PpiC" evidence="13">
    <location>
        <begin position="334"/>
        <end position="427"/>
    </location>
</feature>
<dbReference type="InterPro" id="IPR052029">
    <property type="entry name" value="PpiD_chaperone"/>
</dbReference>
<keyword evidence="5 12" id="KW-1133">Transmembrane helix</keyword>
<comment type="caution">
    <text evidence="14">The sequence shown here is derived from an EMBL/GenBank/DDBJ whole genome shotgun (WGS) entry which is preliminary data.</text>
</comment>
<protein>
    <recommendedName>
        <fullName evidence="9">Periplasmic chaperone PpiD</fullName>
    </recommendedName>
    <alternativeName>
        <fullName evidence="10">Periplasmic folding chaperone</fullName>
    </alternativeName>
</protein>
<dbReference type="InterPro" id="IPR027304">
    <property type="entry name" value="Trigger_fact/SurA_dom_sf"/>
</dbReference>
<dbReference type="InterPro" id="IPR046357">
    <property type="entry name" value="PPIase_dom_sf"/>
</dbReference>
<dbReference type="PANTHER" id="PTHR47529:SF1">
    <property type="entry name" value="PERIPLASMIC CHAPERONE PPID"/>
    <property type="match status" value="1"/>
</dbReference>
<evidence type="ECO:0000256" key="3">
    <source>
        <dbReference type="ARBA" id="ARBA00022519"/>
    </source>
</evidence>
<comment type="similarity">
    <text evidence="8">Belongs to the PpiD chaperone family.</text>
</comment>
<evidence type="ECO:0000256" key="5">
    <source>
        <dbReference type="ARBA" id="ARBA00022989"/>
    </source>
</evidence>
<keyword evidence="11 14" id="KW-0413">Isomerase</keyword>
<dbReference type="EMBL" id="QENZ01000004">
    <property type="protein sequence ID" value="PVX50811.1"/>
    <property type="molecule type" value="Genomic_DNA"/>
</dbReference>
<keyword evidence="4 12" id="KW-0812">Transmembrane</keyword>
<evidence type="ECO:0000313" key="14">
    <source>
        <dbReference type="EMBL" id="PVX50811.1"/>
    </source>
</evidence>
<reference evidence="14 15" key="1">
    <citation type="submission" date="2018-05" db="EMBL/GenBank/DDBJ databases">
        <title>Genomic Encyclopedia of Type Strains, Phase IV (KMG-IV): sequencing the most valuable type-strain genomes for metagenomic binning, comparative biology and taxonomic classification.</title>
        <authorList>
            <person name="Goeker M."/>
        </authorList>
    </citation>
    <scope>NUCLEOTIDE SEQUENCE [LARGE SCALE GENOMIC DNA]</scope>
    <source>
        <strain evidence="14 15">DSM 28579</strain>
    </source>
</reference>
<dbReference type="SUPFAM" id="SSF54534">
    <property type="entry name" value="FKBP-like"/>
    <property type="match status" value="1"/>
</dbReference>
<evidence type="ECO:0000313" key="15">
    <source>
        <dbReference type="Proteomes" id="UP000251835"/>
    </source>
</evidence>
<evidence type="ECO:0000256" key="10">
    <source>
        <dbReference type="ARBA" id="ARBA00042775"/>
    </source>
</evidence>
<dbReference type="GO" id="GO:0005886">
    <property type="term" value="C:plasma membrane"/>
    <property type="evidence" value="ECO:0007669"/>
    <property type="project" value="UniProtKB-SubCell"/>
</dbReference>